<organism evidence="1 2">
    <name type="scientific">Chitinophaga hostae</name>
    <dbReference type="NCBI Taxonomy" id="2831022"/>
    <lineage>
        <taxon>Bacteria</taxon>
        <taxon>Pseudomonadati</taxon>
        <taxon>Bacteroidota</taxon>
        <taxon>Chitinophagia</taxon>
        <taxon>Chitinophagales</taxon>
        <taxon>Chitinophagaceae</taxon>
        <taxon>Chitinophaga</taxon>
    </lineage>
</organism>
<protein>
    <recommendedName>
        <fullName evidence="3">Helix-turn-helix domain-containing protein</fullName>
    </recommendedName>
</protein>
<evidence type="ECO:0000313" key="2">
    <source>
        <dbReference type="Proteomes" id="UP000676386"/>
    </source>
</evidence>
<proteinExistence type="predicted"/>
<comment type="caution">
    <text evidence="1">The sequence shown here is derived from an EMBL/GenBank/DDBJ whole genome shotgun (WGS) entry which is preliminary data.</text>
</comment>
<dbReference type="Proteomes" id="UP000676386">
    <property type="component" value="Unassembled WGS sequence"/>
</dbReference>
<reference evidence="1 2" key="1">
    <citation type="submission" date="2021-04" db="EMBL/GenBank/DDBJ databases">
        <title>Chitinophaga sp. nov., isolated from the rhizosphere soil.</title>
        <authorList>
            <person name="He S."/>
        </authorList>
    </citation>
    <scope>NUCLEOTIDE SEQUENCE [LARGE SCALE GENOMIC DNA]</scope>
    <source>
        <strain evidence="1 2">2R12</strain>
    </source>
</reference>
<gene>
    <name evidence="1" type="ORF">KE626_07070</name>
</gene>
<evidence type="ECO:0000313" key="1">
    <source>
        <dbReference type="EMBL" id="MBS0027065.1"/>
    </source>
</evidence>
<sequence>MITLEGYIADFMDIVSENPRMGPKHVSLMLAILYYFHHQGGSNPVTVFSAQLRDQAKIKSERIYYYVMRDLKDWGYIKLAPSFKPGVASLITLREIGSKE</sequence>
<dbReference type="EMBL" id="JAGTXB010000003">
    <property type="protein sequence ID" value="MBS0027065.1"/>
    <property type="molecule type" value="Genomic_DNA"/>
</dbReference>
<evidence type="ECO:0008006" key="3">
    <source>
        <dbReference type="Google" id="ProtNLM"/>
    </source>
</evidence>
<accession>A0ABS5IVT8</accession>
<keyword evidence="2" id="KW-1185">Reference proteome</keyword>
<name>A0ABS5IVT8_9BACT</name>
<dbReference type="RefSeq" id="WP_211972179.1">
    <property type="nucleotide sequence ID" value="NZ_JAGTXB010000003.1"/>
</dbReference>